<evidence type="ECO:0000313" key="5">
    <source>
        <dbReference type="EMBL" id="CAI3989412.1"/>
    </source>
</evidence>
<evidence type="ECO:0000313" key="6">
    <source>
        <dbReference type="EMBL" id="CAL1142787.1"/>
    </source>
</evidence>
<dbReference type="EMBL" id="CAMXCT010001368">
    <property type="protein sequence ID" value="CAI3989412.1"/>
    <property type="molecule type" value="Genomic_DNA"/>
</dbReference>
<dbReference type="PRINTS" id="PR00463">
    <property type="entry name" value="EP450I"/>
</dbReference>
<organism evidence="5">
    <name type="scientific">Cladocopium goreaui</name>
    <dbReference type="NCBI Taxonomy" id="2562237"/>
    <lineage>
        <taxon>Eukaryota</taxon>
        <taxon>Sar</taxon>
        <taxon>Alveolata</taxon>
        <taxon>Dinophyceae</taxon>
        <taxon>Suessiales</taxon>
        <taxon>Symbiodiniaceae</taxon>
        <taxon>Cladocopium</taxon>
    </lineage>
</organism>
<comment type="caution">
    <text evidence="5">The sequence shown here is derived from an EMBL/GenBank/DDBJ whole genome shotgun (WGS) entry which is preliminary data.</text>
</comment>
<dbReference type="PANTHER" id="PTHR24305">
    <property type="entry name" value="CYTOCHROME P450"/>
    <property type="match status" value="1"/>
</dbReference>
<keyword evidence="3 4" id="KW-0349">Heme</keyword>
<dbReference type="SUPFAM" id="SSF48264">
    <property type="entry name" value="Cytochrome P450"/>
    <property type="match status" value="1"/>
</dbReference>
<evidence type="ECO:0000256" key="2">
    <source>
        <dbReference type="ARBA" id="ARBA00010617"/>
    </source>
</evidence>
<evidence type="ECO:0000313" key="7">
    <source>
        <dbReference type="Proteomes" id="UP001152797"/>
    </source>
</evidence>
<name>A0A9P1CE22_9DINO</name>
<dbReference type="EMBL" id="CAMXCT030001368">
    <property type="protein sequence ID" value="CAL4776724.1"/>
    <property type="molecule type" value="Genomic_DNA"/>
</dbReference>
<dbReference type="AlphaFoldDB" id="A0A9P1CE22"/>
<dbReference type="PRINTS" id="PR00385">
    <property type="entry name" value="P450"/>
</dbReference>
<feature type="binding site" description="axial binding residue" evidence="3">
    <location>
        <position position="432"/>
    </location>
    <ligand>
        <name>heme</name>
        <dbReference type="ChEBI" id="CHEBI:30413"/>
    </ligand>
    <ligandPart>
        <name>Fe</name>
        <dbReference type="ChEBI" id="CHEBI:18248"/>
    </ligandPart>
</feature>
<comment type="similarity">
    <text evidence="2 4">Belongs to the cytochrome P450 family.</text>
</comment>
<evidence type="ECO:0000256" key="3">
    <source>
        <dbReference type="PIRSR" id="PIRSR602401-1"/>
    </source>
</evidence>
<keyword evidence="7" id="KW-1185">Reference proteome</keyword>
<reference evidence="5" key="1">
    <citation type="submission" date="2022-10" db="EMBL/GenBank/DDBJ databases">
        <authorList>
            <person name="Chen Y."/>
            <person name="Dougan E. K."/>
            <person name="Chan C."/>
            <person name="Rhodes N."/>
            <person name="Thang M."/>
        </authorList>
    </citation>
    <scope>NUCLEOTIDE SEQUENCE</scope>
</reference>
<protein>
    <recommendedName>
        <fullName evidence="8">Cytochrome P450</fullName>
    </recommendedName>
</protein>
<dbReference type="PROSITE" id="PS00086">
    <property type="entry name" value="CYTOCHROME_P450"/>
    <property type="match status" value="1"/>
</dbReference>
<dbReference type="InterPro" id="IPR002401">
    <property type="entry name" value="Cyt_P450_E_grp-I"/>
</dbReference>
<proteinExistence type="inferred from homology"/>
<dbReference type="InterPro" id="IPR050121">
    <property type="entry name" value="Cytochrome_P450_monoxygenase"/>
</dbReference>
<dbReference type="Gene3D" id="1.10.630.10">
    <property type="entry name" value="Cytochrome P450"/>
    <property type="match status" value="1"/>
</dbReference>
<dbReference type="PANTHER" id="PTHR24305:SF166">
    <property type="entry name" value="CYTOCHROME P450 12A4, MITOCHONDRIAL-RELATED"/>
    <property type="match status" value="1"/>
</dbReference>
<dbReference type="InterPro" id="IPR001128">
    <property type="entry name" value="Cyt_P450"/>
</dbReference>
<reference evidence="6" key="2">
    <citation type="submission" date="2024-04" db="EMBL/GenBank/DDBJ databases">
        <authorList>
            <person name="Chen Y."/>
            <person name="Shah S."/>
            <person name="Dougan E. K."/>
            <person name="Thang M."/>
            <person name="Chan C."/>
        </authorList>
    </citation>
    <scope>NUCLEOTIDE SEQUENCE [LARGE SCALE GENOMIC DNA]</scope>
</reference>
<sequence>MVELSLEPRAVKLAVGTSILSGLLALRWLLQPKQKSFRKVPGVWFLGVLPQLGPGGENAGIKFDEFADKYGQEGVFEMVLTGSRMVCLNSWPLISKILDMRPFKAVKPGSLEHAAKGMVQGVFFSEGEQWKRERRLISPAFNAKSVASYVPAMTRTTQTLLRTLRRDAEKGDVNFTELLPLYTADVLCATAFGKDLGMLETRKTELVQDVKTMLGALSIRSFVQIPYWKIPIIGRYLDGGNAATDRLGHTVKALMNEQAGQGATVVEKLRQMDGDKLSHQDLVGNLIVLFGAGTDTTSVALSWAFYHLARDQQLQQIVADEVKDLPEEVSPQHLDSLLQVHALWLEVLRFNGPAPFEITETREEVEIDGRVVKPGAEVLLCYRHVLKNAPELKAKLGDDLHAFRPSRWLGPEGIVKCPPFDSLPFGHGARVCLGKQLADYEGRLVIAQVVRHFVLEKWQGPPLREKTSFVVLPAEDVKISLKPRPNAK</sequence>
<dbReference type="Pfam" id="PF00067">
    <property type="entry name" value="p450"/>
    <property type="match status" value="1"/>
</dbReference>
<dbReference type="GO" id="GO:0016705">
    <property type="term" value="F:oxidoreductase activity, acting on paired donors, with incorporation or reduction of molecular oxygen"/>
    <property type="evidence" value="ECO:0007669"/>
    <property type="project" value="InterPro"/>
</dbReference>
<accession>A0A9P1CE22</accession>
<keyword evidence="4" id="KW-0560">Oxidoreductase</keyword>
<dbReference type="EMBL" id="CAMXCT020001368">
    <property type="protein sequence ID" value="CAL1142787.1"/>
    <property type="molecule type" value="Genomic_DNA"/>
</dbReference>
<keyword evidence="3 4" id="KW-0479">Metal-binding</keyword>
<keyword evidence="3 4" id="KW-0408">Iron</keyword>
<dbReference type="GO" id="GO:0005506">
    <property type="term" value="F:iron ion binding"/>
    <property type="evidence" value="ECO:0007669"/>
    <property type="project" value="InterPro"/>
</dbReference>
<dbReference type="Proteomes" id="UP001152797">
    <property type="component" value="Unassembled WGS sequence"/>
</dbReference>
<evidence type="ECO:0000256" key="1">
    <source>
        <dbReference type="ARBA" id="ARBA00001971"/>
    </source>
</evidence>
<gene>
    <name evidence="5" type="ORF">C1SCF055_LOCUS16489</name>
</gene>
<dbReference type="GO" id="GO:0020037">
    <property type="term" value="F:heme binding"/>
    <property type="evidence" value="ECO:0007669"/>
    <property type="project" value="InterPro"/>
</dbReference>
<dbReference type="InterPro" id="IPR036396">
    <property type="entry name" value="Cyt_P450_sf"/>
</dbReference>
<evidence type="ECO:0000256" key="4">
    <source>
        <dbReference type="RuleBase" id="RU000461"/>
    </source>
</evidence>
<keyword evidence="4" id="KW-0503">Monooxygenase</keyword>
<comment type="cofactor">
    <cofactor evidence="1 3">
        <name>heme</name>
        <dbReference type="ChEBI" id="CHEBI:30413"/>
    </cofactor>
</comment>
<evidence type="ECO:0008006" key="8">
    <source>
        <dbReference type="Google" id="ProtNLM"/>
    </source>
</evidence>
<dbReference type="InterPro" id="IPR017972">
    <property type="entry name" value="Cyt_P450_CS"/>
</dbReference>
<dbReference type="GO" id="GO:0004497">
    <property type="term" value="F:monooxygenase activity"/>
    <property type="evidence" value="ECO:0007669"/>
    <property type="project" value="UniProtKB-KW"/>
</dbReference>
<dbReference type="OrthoDB" id="417790at2759"/>